<proteinExistence type="predicted"/>
<feature type="signal peptide" evidence="2">
    <location>
        <begin position="1"/>
        <end position="24"/>
    </location>
</feature>
<reference evidence="3" key="1">
    <citation type="submission" date="2020-12" db="EMBL/GenBank/DDBJ databases">
        <title>The genome sequence of Inhella sp. 1Y17.</title>
        <authorList>
            <person name="Liu Y."/>
        </authorList>
    </citation>
    <scope>NUCLEOTIDE SEQUENCE</scope>
    <source>
        <strain evidence="3">1Y17</strain>
    </source>
</reference>
<sequence length="316" mass="34422">MSRGLLMKRALLLSLWLLLGLAHAAPEPVQSWPLEAGWRLKWSDKLEPRIPFRGLVNRDAEGSGPGAMMYPAPSAAGFLVAILTHAAINESVQSSQRAKAQLQADKVLDDYRGVLDALTPERLMERTRSRIKDMPDPLFASLREATEDTAWTLELLPLFSMTQDKRALILDAAVQVRGRGTETRRRQLGMRVVSSPLSEADVGKAWLDDEGQALHAQAANLLAEAVQTLAQELSGHWADPTVPQRTLRFPEGGRERIERAQLLKRDCRRALLRTLKGELLSVPVGSGALSAECGPVAPTPVSAQASAQTEPAGANP</sequence>
<accession>A0A931J5B1</accession>
<organism evidence="3 4">
    <name type="scientific">Inhella proteolytica</name>
    <dbReference type="NCBI Taxonomy" id="2795029"/>
    <lineage>
        <taxon>Bacteria</taxon>
        <taxon>Pseudomonadati</taxon>
        <taxon>Pseudomonadota</taxon>
        <taxon>Betaproteobacteria</taxon>
        <taxon>Burkholderiales</taxon>
        <taxon>Sphaerotilaceae</taxon>
        <taxon>Inhella</taxon>
    </lineage>
</organism>
<evidence type="ECO:0000256" key="2">
    <source>
        <dbReference type="SAM" id="SignalP"/>
    </source>
</evidence>
<evidence type="ECO:0008006" key="5">
    <source>
        <dbReference type="Google" id="ProtNLM"/>
    </source>
</evidence>
<feature type="region of interest" description="Disordered" evidence="1">
    <location>
        <begin position="294"/>
        <end position="316"/>
    </location>
</feature>
<dbReference type="AlphaFoldDB" id="A0A931J5B1"/>
<dbReference type="Proteomes" id="UP000613266">
    <property type="component" value="Unassembled WGS sequence"/>
</dbReference>
<keyword evidence="2" id="KW-0732">Signal</keyword>
<dbReference type="RefSeq" id="WP_198112793.1">
    <property type="nucleotide sequence ID" value="NZ_JAEDAK010000017.1"/>
</dbReference>
<feature type="chain" id="PRO_5036839570" description="TraB/GumN family protein" evidence="2">
    <location>
        <begin position="25"/>
        <end position="316"/>
    </location>
</feature>
<dbReference type="EMBL" id="JAEDAK010000017">
    <property type="protein sequence ID" value="MBH9579023.1"/>
    <property type="molecule type" value="Genomic_DNA"/>
</dbReference>
<protein>
    <recommendedName>
        <fullName evidence="5">TraB/GumN family protein</fullName>
    </recommendedName>
</protein>
<comment type="caution">
    <text evidence="3">The sequence shown here is derived from an EMBL/GenBank/DDBJ whole genome shotgun (WGS) entry which is preliminary data.</text>
</comment>
<name>A0A931J5B1_9BURK</name>
<evidence type="ECO:0000256" key="1">
    <source>
        <dbReference type="SAM" id="MobiDB-lite"/>
    </source>
</evidence>
<keyword evidence="4" id="KW-1185">Reference proteome</keyword>
<evidence type="ECO:0000313" key="3">
    <source>
        <dbReference type="EMBL" id="MBH9579023.1"/>
    </source>
</evidence>
<gene>
    <name evidence="3" type="ORF">I7X39_19200</name>
</gene>
<evidence type="ECO:0000313" key="4">
    <source>
        <dbReference type="Proteomes" id="UP000613266"/>
    </source>
</evidence>